<dbReference type="AlphaFoldDB" id="A0A5J4QXX4"/>
<name>A0A5J4QXX4_9ZZZZ</name>
<gene>
    <name evidence="1" type="ORF">EZS27_024458</name>
</gene>
<reference evidence="1" key="1">
    <citation type="submission" date="2019-03" db="EMBL/GenBank/DDBJ databases">
        <title>Single cell metagenomics reveals metabolic interactions within the superorganism composed of flagellate Streblomastix strix and complex community of Bacteroidetes bacteria on its surface.</title>
        <authorList>
            <person name="Treitli S.C."/>
            <person name="Kolisko M."/>
            <person name="Husnik F."/>
            <person name="Keeling P."/>
            <person name="Hampl V."/>
        </authorList>
    </citation>
    <scope>NUCLEOTIDE SEQUENCE</scope>
    <source>
        <strain evidence="1">STM</strain>
    </source>
</reference>
<comment type="caution">
    <text evidence="1">The sequence shown here is derived from an EMBL/GenBank/DDBJ whole genome shotgun (WGS) entry which is preliminary data.</text>
</comment>
<dbReference type="EMBL" id="SNRY01002168">
    <property type="protein sequence ID" value="KAA6326432.1"/>
    <property type="molecule type" value="Genomic_DNA"/>
</dbReference>
<sequence>MLTVNKVTKNFYLSDNFSREFDTTIKNICKTNMQTNEPETSLTDCSTVRF</sequence>
<accession>A0A5J4QXX4</accession>
<organism evidence="1">
    <name type="scientific">termite gut metagenome</name>
    <dbReference type="NCBI Taxonomy" id="433724"/>
    <lineage>
        <taxon>unclassified sequences</taxon>
        <taxon>metagenomes</taxon>
        <taxon>organismal metagenomes</taxon>
    </lineage>
</organism>
<proteinExistence type="predicted"/>
<protein>
    <submittedName>
        <fullName evidence="1">Uncharacterized protein</fullName>
    </submittedName>
</protein>
<evidence type="ECO:0000313" key="1">
    <source>
        <dbReference type="EMBL" id="KAA6326432.1"/>
    </source>
</evidence>